<reference evidence="2" key="2">
    <citation type="journal article" date="2015" name="Data Brief">
        <title>Shoot transcriptome of the giant reed, Arundo donax.</title>
        <authorList>
            <person name="Barrero R.A."/>
            <person name="Guerrero F.D."/>
            <person name="Moolhuijzen P."/>
            <person name="Goolsby J.A."/>
            <person name="Tidwell J."/>
            <person name="Bellgard S.E."/>
            <person name="Bellgard M.I."/>
        </authorList>
    </citation>
    <scope>NUCLEOTIDE SEQUENCE</scope>
    <source>
        <tissue evidence="2">Shoot tissue taken approximately 20 cm above the soil surface</tissue>
    </source>
</reference>
<protein>
    <submittedName>
        <fullName evidence="2">Uncharacterized protein</fullName>
    </submittedName>
</protein>
<accession>A0A0A9BFS6</accession>
<feature type="region of interest" description="Disordered" evidence="1">
    <location>
        <begin position="1"/>
        <end position="26"/>
    </location>
</feature>
<reference evidence="2" key="1">
    <citation type="submission" date="2014-09" db="EMBL/GenBank/DDBJ databases">
        <authorList>
            <person name="Magalhaes I.L.F."/>
            <person name="Oliveira U."/>
            <person name="Santos F.R."/>
            <person name="Vidigal T.H.D.A."/>
            <person name="Brescovit A.D."/>
            <person name="Santos A.J."/>
        </authorList>
    </citation>
    <scope>NUCLEOTIDE SEQUENCE</scope>
    <source>
        <tissue evidence="2">Shoot tissue taken approximately 20 cm above the soil surface</tissue>
    </source>
</reference>
<name>A0A0A9BFS6_ARUDO</name>
<dbReference type="EMBL" id="GBRH01239778">
    <property type="protein sequence ID" value="JAD58117.1"/>
    <property type="molecule type" value="Transcribed_RNA"/>
</dbReference>
<organism evidence="2">
    <name type="scientific">Arundo donax</name>
    <name type="common">Giant reed</name>
    <name type="synonym">Donax arundinaceus</name>
    <dbReference type="NCBI Taxonomy" id="35708"/>
    <lineage>
        <taxon>Eukaryota</taxon>
        <taxon>Viridiplantae</taxon>
        <taxon>Streptophyta</taxon>
        <taxon>Embryophyta</taxon>
        <taxon>Tracheophyta</taxon>
        <taxon>Spermatophyta</taxon>
        <taxon>Magnoliopsida</taxon>
        <taxon>Liliopsida</taxon>
        <taxon>Poales</taxon>
        <taxon>Poaceae</taxon>
        <taxon>PACMAD clade</taxon>
        <taxon>Arundinoideae</taxon>
        <taxon>Arundineae</taxon>
        <taxon>Arundo</taxon>
    </lineage>
</organism>
<feature type="compositionally biased region" description="Low complexity" evidence="1">
    <location>
        <begin position="7"/>
        <end position="16"/>
    </location>
</feature>
<evidence type="ECO:0000313" key="2">
    <source>
        <dbReference type="EMBL" id="JAD58117.1"/>
    </source>
</evidence>
<dbReference type="AlphaFoldDB" id="A0A0A9BFS6"/>
<evidence type="ECO:0000256" key="1">
    <source>
        <dbReference type="SAM" id="MobiDB-lite"/>
    </source>
</evidence>
<proteinExistence type="predicted"/>
<sequence>MAWMAMSNSSSKTSASRIRMRRPACS</sequence>